<comment type="caution">
    <text evidence="1">The sequence shown here is derived from an EMBL/GenBank/DDBJ whole genome shotgun (WGS) entry which is preliminary data.</text>
</comment>
<accession>A0A2P5EZX8</accession>
<sequence length="68" mass="8095">MNTEYAILLTRNLNRNLRETMEVMELTPPQQQIVQLYRVPNSWATLSRLREGRFTPPKLPLIRFHTSN</sequence>
<gene>
    <name evidence="1" type="ORF">TorRG33x02_131120</name>
</gene>
<dbReference type="AlphaFoldDB" id="A0A2P5EZX8"/>
<dbReference type="InParanoid" id="A0A2P5EZX8"/>
<evidence type="ECO:0000313" key="1">
    <source>
        <dbReference type="EMBL" id="PON91081.1"/>
    </source>
</evidence>
<organism evidence="1 2">
    <name type="scientific">Trema orientale</name>
    <name type="common">Charcoal tree</name>
    <name type="synonym">Celtis orientalis</name>
    <dbReference type="NCBI Taxonomy" id="63057"/>
    <lineage>
        <taxon>Eukaryota</taxon>
        <taxon>Viridiplantae</taxon>
        <taxon>Streptophyta</taxon>
        <taxon>Embryophyta</taxon>
        <taxon>Tracheophyta</taxon>
        <taxon>Spermatophyta</taxon>
        <taxon>Magnoliopsida</taxon>
        <taxon>eudicotyledons</taxon>
        <taxon>Gunneridae</taxon>
        <taxon>Pentapetalae</taxon>
        <taxon>rosids</taxon>
        <taxon>fabids</taxon>
        <taxon>Rosales</taxon>
        <taxon>Cannabaceae</taxon>
        <taxon>Trema</taxon>
    </lineage>
</organism>
<dbReference type="Proteomes" id="UP000237000">
    <property type="component" value="Unassembled WGS sequence"/>
</dbReference>
<protein>
    <submittedName>
        <fullName evidence="1">Uncharacterized protein</fullName>
    </submittedName>
</protein>
<proteinExistence type="predicted"/>
<dbReference type="EMBL" id="JXTC01000077">
    <property type="protein sequence ID" value="PON91081.1"/>
    <property type="molecule type" value="Genomic_DNA"/>
</dbReference>
<name>A0A2P5EZX8_TREOI</name>
<keyword evidence="2" id="KW-1185">Reference proteome</keyword>
<reference evidence="2" key="1">
    <citation type="submission" date="2016-06" db="EMBL/GenBank/DDBJ databases">
        <title>Parallel loss of symbiosis genes in relatives of nitrogen-fixing non-legume Parasponia.</title>
        <authorList>
            <person name="Van Velzen R."/>
            <person name="Holmer R."/>
            <person name="Bu F."/>
            <person name="Rutten L."/>
            <person name="Van Zeijl A."/>
            <person name="Liu W."/>
            <person name="Santuari L."/>
            <person name="Cao Q."/>
            <person name="Sharma T."/>
            <person name="Shen D."/>
            <person name="Roswanjaya Y."/>
            <person name="Wardhani T."/>
            <person name="Kalhor M.S."/>
            <person name="Jansen J."/>
            <person name="Van den Hoogen J."/>
            <person name="Gungor B."/>
            <person name="Hartog M."/>
            <person name="Hontelez J."/>
            <person name="Verver J."/>
            <person name="Yang W.-C."/>
            <person name="Schijlen E."/>
            <person name="Repin R."/>
            <person name="Schilthuizen M."/>
            <person name="Schranz E."/>
            <person name="Heidstra R."/>
            <person name="Miyata K."/>
            <person name="Fedorova E."/>
            <person name="Kohlen W."/>
            <person name="Bisseling T."/>
            <person name="Smit S."/>
            <person name="Geurts R."/>
        </authorList>
    </citation>
    <scope>NUCLEOTIDE SEQUENCE [LARGE SCALE GENOMIC DNA]</scope>
    <source>
        <strain evidence="2">cv. RG33-2</strain>
    </source>
</reference>
<evidence type="ECO:0000313" key="2">
    <source>
        <dbReference type="Proteomes" id="UP000237000"/>
    </source>
</evidence>